<gene>
    <name evidence="2" type="ORF">SAMN02745126_04391</name>
</gene>
<dbReference type="InterPro" id="IPR018389">
    <property type="entry name" value="DctP_fam"/>
</dbReference>
<dbReference type="Gene3D" id="3.40.190.170">
    <property type="entry name" value="Bacterial extracellular solute-binding protein, family 7"/>
    <property type="match status" value="1"/>
</dbReference>
<evidence type="ECO:0000256" key="1">
    <source>
        <dbReference type="ARBA" id="ARBA00022729"/>
    </source>
</evidence>
<dbReference type="Pfam" id="PF03480">
    <property type="entry name" value="DctP"/>
    <property type="match status" value="1"/>
</dbReference>
<sequence length="295" mass="31425">MATEYPASTVSGEGIAFFADRLAEASHGRLGIAPSYDAALKLKSSEIVAAIRDGRLAAGCAFGGTLGGIDPLFLLSSLPFVTTTEAEARALLDRARPLYTDHFDRQSQHLLYATPWPPSGLWARKRIVTPADLAGLRLRVYDATGVTVFAAAGARPVNLSFAEAAPRLADGSIDAILSSGDGGAGRKLWEHLPYFTEIGYAMPLSFATVGQSRYDQLSPDLRAAVDAAAAATQIEQWHRLDKRVEENLARLRANNVTITSPEKITPALRTLLAQAASGAIADWKKQAGPDAAKLL</sequence>
<dbReference type="InterPro" id="IPR038404">
    <property type="entry name" value="TRAP_DctP_sf"/>
</dbReference>
<reference evidence="3" key="1">
    <citation type="submission" date="2017-02" db="EMBL/GenBank/DDBJ databases">
        <authorList>
            <person name="Varghese N."/>
            <person name="Submissions S."/>
        </authorList>
    </citation>
    <scope>NUCLEOTIDE SEQUENCE [LARGE SCALE GENOMIC DNA]</scope>
    <source>
        <strain evidence="3">ATCC 27094</strain>
    </source>
</reference>
<protein>
    <submittedName>
        <fullName evidence="2">TRAP-type C4-dicarboxylate transport system, substrate-binding protein</fullName>
    </submittedName>
</protein>
<dbReference type="GO" id="GO:0055085">
    <property type="term" value="P:transmembrane transport"/>
    <property type="evidence" value="ECO:0007669"/>
    <property type="project" value="InterPro"/>
</dbReference>
<keyword evidence="1" id="KW-0732">Signal</keyword>
<dbReference type="CDD" id="cd13602">
    <property type="entry name" value="PBP2_TRAP_BpDctp6_7"/>
    <property type="match status" value="1"/>
</dbReference>
<dbReference type="AlphaFoldDB" id="A0A1T4S7Z3"/>
<dbReference type="EMBL" id="FUWJ01000007">
    <property type="protein sequence ID" value="SKA24312.1"/>
    <property type="molecule type" value="Genomic_DNA"/>
</dbReference>
<evidence type="ECO:0000313" key="2">
    <source>
        <dbReference type="EMBL" id="SKA24312.1"/>
    </source>
</evidence>
<organism evidence="2 3">
    <name type="scientific">Enhydrobacter aerosaccus</name>
    <dbReference type="NCBI Taxonomy" id="225324"/>
    <lineage>
        <taxon>Bacteria</taxon>
        <taxon>Pseudomonadati</taxon>
        <taxon>Pseudomonadota</taxon>
        <taxon>Alphaproteobacteria</taxon>
        <taxon>Hyphomicrobiales</taxon>
        <taxon>Enhydrobacter</taxon>
    </lineage>
</organism>
<dbReference type="STRING" id="225324.SAMN02745126_04391"/>
<dbReference type="PANTHER" id="PTHR33376">
    <property type="match status" value="1"/>
</dbReference>
<accession>A0A1T4S7Z3</accession>
<dbReference type="NCBIfam" id="NF037995">
    <property type="entry name" value="TRAP_S1"/>
    <property type="match status" value="1"/>
</dbReference>
<evidence type="ECO:0000313" key="3">
    <source>
        <dbReference type="Proteomes" id="UP000190092"/>
    </source>
</evidence>
<dbReference type="PANTHER" id="PTHR33376:SF4">
    <property type="entry name" value="SIALIC ACID-BINDING PERIPLASMIC PROTEIN SIAP"/>
    <property type="match status" value="1"/>
</dbReference>
<keyword evidence="3" id="KW-1185">Reference proteome</keyword>
<dbReference type="Proteomes" id="UP000190092">
    <property type="component" value="Unassembled WGS sequence"/>
</dbReference>
<name>A0A1T4S7Z3_9HYPH</name>
<dbReference type="SUPFAM" id="SSF53850">
    <property type="entry name" value="Periplasmic binding protein-like II"/>
    <property type="match status" value="1"/>
</dbReference>
<proteinExistence type="predicted"/>